<feature type="transmembrane region" description="Helical" evidence="7">
    <location>
        <begin position="890"/>
        <end position="909"/>
    </location>
</feature>
<keyword evidence="2 7" id="KW-0812">Transmembrane</keyword>
<feature type="transmembrane region" description="Helical" evidence="7">
    <location>
        <begin position="693"/>
        <end position="721"/>
    </location>
</feature>
<evidence type="ECO:0000256" key="6">
    <source>
        <dbReference type="SAM" id="MobiDB-lite"/>
    </source>
</evidence>
<evidence type="ECO:0000256" key="7">
    <source>
        <dbReference type="SAM" id="Phobius"/>
    </source>
</evidence>
<dbReference type="PROSITE" id="PS50836">
    <property type="entry name" value="DOMON"/>
    <property type="match status" value="4"/>
</dbReference>
<dbReference type="PROSITE" id="PS51384">
    <property type="entry name" value="FAD_FR"/>
    <property type="match status" value="1"/>
</dbReference>
<keyword evidence="4" id="KW-0560">Oxidoreductase</keyword>
<dbReference type="InterPro" id="IPR013121">
    <property type="entry name" value="Fe_red_NAD-bd_6"/>
</dbReference>
<feature type="transmembrane region" description="Helical" evidence="7">
    <location>
        <begin position="817"/>
        <end position="839"/>
    </location>
</feature>
<name>A0A2P6NJU8_9EUKA</name>
<dbReference type="EMBL" id="MDYQ01000067">
    <property type="protein sequence ID" value="PRP84216.1"/>
    <property type="molecule type" value="Genomic_DNA"/>
</dbReference>
<dbReference type="PRINTS" id="PR00410">
    <property type="entry name" value="PHEHYDRXLASE"/>
</dbReference>
<dbReference type="InParanoid" id="A0A2P6NJU8"/>
<organism evidence="11 12">
    <name type="scientific">Planoprotostelium fungivorum</name>
    <dbReference type="NCBI Taxonomy" id="1890364"/>
    <lineage>
        <taxon>Eukaryota</taxon>
        <taxon>Amoebozoa</taxon>
        <taxon>Evosea</taxon>
        <taxon>Variosea</taxon>
        <taxon>Cavosteliida</taxon>
        <taxon>Cavosteliaceae</taxon>
        <taxon>Planoprotostelium</taxon>
    </lineage>
</organism>
<dbReference type="CDD" id="cd06186">
    <property type="entry name" value="NOX_Duox_like_FAD_NADP"/>
    <property type="match status" value="1"/>
</dbReference>
<dbReference type="CDD" id="cd09631">
    <property type="entry name" value="DOMON_DOH"/>
    <property type="match status" value="4"/>
</dbReference>
<feature type="domain" description="FAD-binding FR-type" evidence="10">
    <location>
        <begin position="999"/>
        <end position="1109"/>
    </location>
</feature>
<feature type="chain" id="PRO_5015144961" evidence="8">
    <location>
        <begin position="18"/>
        <end position="1313"/>
    </location>
</feature>
<accession>A0A2P6NJU8</accession>
<dbReference type="Pfam" id="PF08030">
    <property type="entry name" value="NAD_binding_6"/>
    <property type="match status" value="1"/>
</dbReference>
<dbReference type="InterPro" id="IPR045266">
    <property type="entry name" value="DOH_DOMON"/>
</dbReference>
<dbReference type="InterPro" id="IPR013130">
    <property type="entry name" value="Fe3_Rdtase_TM_dom"/>
</dbReference>
<evidence type="ECO:0000259" key="9">
    <source>
        <dbReference type="PROSITE" id="PS50836"/>
    </source>
</evidence>
<dbReference type="PANTHER" id="PTHR11972">
    <property type="entry name" value="NADPH OXIDASE"/>
    <property type="match status" value="1"/>
</dbReference>
<evidence type="ECO:0000313" key="12">
    <source>
        <dbReference type="Proteomes" id="UP000241769"/>
    </source>
</evidence>
<feature type="domain" description="DOMON" evidence="9">
    <location>
        <begin position="30"/>
        <end position="153"/>
    </location>
</feature>
<comment type="subcellular location">
    <subcellularLocation>
        <location evidence="1">Membrane</location>
        <topology evidence="1">Multi-pass membrane protein</topology>
    </subcellularLocation>
</comment>
<feature type="transmembrane region" description="Helical" evidence="7">
    <location>
        <begin position="982"/>
        <end position="1004"/>
    </location>
</feature>
<dbReference type="InterPro" id="IPR013112">
    <property type="entry name" value="FAD-bd_8"/>
</dbReference>
<dbReference type="SMART" id="SM00664">
    <property type="entry name" value="DoH"/>
    <property type="match status" value="4"/>
</dbReference>
<feature type="transmembrane region" description="Helical" evidence="7">
    <location>
        <begin position="859"/>
        <end position="878"/>
    </location>
</feature>
<feature type="transmembrane region" description="Helical" evidence="7">
    <location>
        <begin position="958"/>
        <end position="976"/>
    </location>
</feature>
<dbReference type="InterPro" id="IPR039261">
    <property type="entry name" value="FNR_nucleotide-bd"/>
</dbReference>
<feature type="domain" description="DOMON" evidence="9">
    <location>
        <begin position="202"/>
        <end position="322"/>
    </location>
</feature>
<protein>
    <submittedName>
        <fullName evidence="11">Ferric reductase-like transmembrane protein</fullName>
    </submittedName>
</protein>
<dbReference type="SFLD" id="SFLDS00052">
    <property type="entry name" value="Ferric_Reductase_Domain"/>
    <property type="match status" value="1"/>
</dbReference>
<reference evidence="11 12" key="1">
    <citation type="journal article" date="2018" name="Genome Biol. Evol.">
        <title>Multiple Roots of Fruiting Body Formation in Amoebozoa.</title>
        <authorList>
            <person name="Hillmann F."/>
            <person name="Forbes G."/>
            <person name="Novohradska S."/>
            <person name="Ferling I."/>
            <person name="Riege K."/>
            <person name="Groth M."/>
            <person name="Westermann M."/>
            <person name="Marz M."/>
            <person name="Spaller T."/>
            <person name="Winckler T."/>
            <person name="Schaap P."/>
            <person name="Glockner G."/>
        </authorList>
    </citation>
    <scope>NUCLEOTIDE SEQUENCE [LARGE SCALE GENOMIC DNA]</scope>
    <source>
        <strain evidence="11 12">Jena</strain>
    </source>
</reference>
<dbReference type="Proteomes" id="UP000241769">
    <property type="component" value="Unassembled WGS sequence"/>
</dbReference>
<evidence type="ECO:0000256" key="4">
    <source>
        <dbReference type="ARBA" id="ARBA00023002"/>
    </source>
</evidence>
<evidence type="ECO:0000256" key="3">
    <source>
        <dbReference type="ARBA" id="ARBA00022989"/>
    </source>
</evidence>
<feature type="compositionally biased region" description="Low complexity" evidence="6">
    <location>
        <begin position="1283"/>
        <end position="1292"/>
    </location>
</feature>
<dbReference type="Gene3D" id="2.60.40.1210">
    <property type="entry name" value="Cellobiose dehydrogenase, cytochrome domain"/>
    <property type="match status" value="2"/>
</dbReference>
<evidence type="ECO:0000256" key="1">
    <source>
        <dbReference type="ARBA" id="ARBA00004141"/>
    </source>
</evidence>
<evidence type="ECO:0000256" key="2">
    <source>
        <dbReference type="ARBA" id="ARBA00022692"/>
    </source>
</evidence>
<sequence>MASRLVLLVVTLALVSAATPLYGGSIKSSDGFAAQWSTSDWEFLDFKMSYPGKGWLSIGFTPNGGMNKADVYVGWVDSTGAVYLWVESTVQPSFDEEIGGTSDVTDIQGQETSSGTTISFRRRLSTKDQHDMQFGLGMNPDSILESFVIYASSSNDGQPKSANVTQIQIDGHNSQGQEFQELVLPLQPLKISTPGYYATAQGDMKVNWTLSEDGKALDFVLLGNTTGYISIGFNNRTDMIGADAIIAWVDDANLTSVGIIDSFCLNNTKPSADTRFVGGRQDVYNVSGLQRDGWTLIRFSRPIDTGDRRLDGPGIYLLLAWGTKDGPSYNFHGKNTDSAPMWFVSPVGQYKTTNFTLSWVSDCTRFITFTMTTNAKGYMAMGLNDVCGMNKTDMYVGWVQRKSAPVLLDQYYEAGANVPFNDTVRNGTSDLYLHSGAARSNGMTLMFSRKLLTGDALDHDITSSPLTLMYALSQTPPVGQAYGKHSEFGCQTVDFPVTSLDTYVPPVPVPTPPPANNTTPGKFSTNGFSLEWVVKGKFINFTMSAACQTYVSIGFNNQSNMMNADMIVGWVDSAGKAVLLDQWSLGNQLPVDDSARGGTNDINLISSSLTPQGVTLRFSRLLNTNDSNDRVITNKTNFHLLWAYGGKLPGNKRQAAQAYGIHSQAGSAVINFLSSNGTVKLVVSTDPPIDPGAILVIVMCGLILLWGICRLIYFLITLIAFRKSNRGARYEALDPAGGSNDVNSDYDEELNSNMSSKKKGRYSLLADDSRSKQHADKQLPPRTWRPVSFGLGLFNRIYGDFESKSTRNLTGISGIGLIRIPFTSIPLRHVILFVVYLAINLPSGPNTGKYWGTLIMGNAFISILPASRNSILTVLTGLPFERTVAFHRWVGRFTILLVLVHFFMVLRRWNMYNQPWQSNLWGADNPTKTNLYGLIGGIAGVVMFFTSLPWVRRLQWETFFWTHFLFFLFFLFAWLHDPKSKWYVIASIIVYGVDKVFRMVWGTWPTRTKMFRAKSGVVQIRFNKNAIANKLGRYEAGQYVFINIPSVNPLMWHPFSLSSSPDSDNYQERTAEVYVRSLGGFSKSVLKKANDASSVLIRVDGPYGNVNVPLTRYPVMIMVGGGIGITPIMGVLKDIYRVGDFDSTEMDKIPRHSIQDIHVLWTIQNEAQYEWFREDIEGLVNASRHPFCPNLYLSIHVTRPVPGESLGARFIMGRPNWKIVFDNVEELRRQVARSVFACGPTQMIRDVWDETGRRSRKGESFDFHSETFAMISMHRRNTPPLPVRSLPSSVNSAMYGPGSPRKQQAPPSSSSSS</sequence>
<proteinExistence type="predicted"/>
<dbReference type="InterPro" id="IPR050369">
    <property type="entry name" value="RBOH/FRE"/>
</dbReference>
<keyword evidence="8" id="KW-0732">Signal</keyword>
<feature type="domain" description="DOMON" evidence="9">
    <location>
        <begin position="353"/>
        <end position="473"/>
    </location>
</feature>
<dbReference type="Pfam" id="PF08022">
    <property type="entry name" value="FAD_binding_8"/>
    <property type="match status" value="1"/>
</dbReference>
<dbReference type="GO" id="GO:0016491">
    <property type="term" value="F:oxidoreductase activity"/>
    <property type="evidence" value="ECO:0007669"/>
    <property type="project" value="UniProtKB-KW"/>
</dbReference>
<dbReference type="SUPFAM" id="SSF52343">
    <property type="entry name" value="Ferredoxin reductase-like, C-terminal NADP-linked domain"/>
    <property type="match status" value="1"/>
</dbReference>
<dbReference type="GO" id="GO:0005886">
    <property type="term" value="C:plasma membrane"/>
    <property type="evidence" value="ECO:0007669"/>
    <property type="project" value="TreeGrafter"/>
</dbReference>
<evidence type="ECO:0000313" key="11">
    <source>
        <dbReference type="EMBL" id="PRP84216.1"/>
    </source>
</evidence>
<dbReference type="Gene3D" id="2.40.30.10">
    <property type="entry name" value="Translation factors"/>
    <property type="match status" value="1"/>
</dbReference>
<evidence type="ECO:0000256" key="5">
    <source>
        <dbReference type="ARBA" id="ARBA00023136"/>
    </source>
</evidence>
<evidence type="ECO:0000259" key="10">
    <source>
        <dbReference type="PROSITE" id="PS51384"/>
    </source>
</evidence>
<dbReference type="SUPFAM" id="SSF49344">
    <property type="entry name" value="CBD9-like"/>
    <property type="match status" value="1"/>
</dbReference>
<dbReference type="SFLD" id="SFLDG01168">
    <property type="entry name" value="Ferric_reductase_subgroup_(FRE"/>
    <property type="match status" value="1"/>
</dbReference>
<dbReference type="InterPro" id="IPR005018">
    <property type="entry name" value="DOMON_domain"/>
</dbReference>
<evidence type="ECO:0000256" key="8">
    <source>
        <dbReference type="SAM" id="SignalP"/>
    </source>
</evidence>
<dbReference type="InterPro" id="IPR017927">
    <property type="entry name" value="FAD-bd_FR_type"/>
</dbReference>
<keyword evidence="5 7" id="KW-0472">Membrane</keyword>
<dbReference type="Gene3D" id="3.40.50.80">
    <property type="entry name" value="Nucleotide-binding domain of ferredoxin-NADP reductase (FNR) module"/>
    <property type="match status" value="1"/>
</dbReference>
<gene>
    <name evidence="11" type="ORF">PROFUN_08416</name>
</gene>
<feature type="region of interest" description="Disordered" evidence="6">
    <location>
        <begin position="1276"/>
        <end position="1313"/>
    </location>
</feature>
<dbReference type="STRING" id="1890364.A0A2P6NJU8"/>
<dbReference type="Pfam" id="PF01794">
    <property type="entry name" value="Ferric_reduct"/>
    <property type="match status" value="1"/>
</dbReference>
<dbReference type="Pfam" id="PF03351">
    <property type="entry name" value="DOMON"/>
    <property type="match status" value="4"/>
</dbReference>
<comment type="caution">
    <text evidence="11">The sequence shown here is derived from an EMBL/GenBank/DDBJ whole genome shotgun (WGS) entry which is preliminary data.</text>
</comment>
<dbReference type="PANTHER" id="PTHR11972:SF193">
    <property type="entry name" value="FAD-BINDING FR-TYPE DOMAIN-CONTAINING PROTEIN"/>
    <property type="match status" value="1"/>
</dbReference>
<dbReference type="OrthoDB" id="167398at2759"/>
<feature type="domain" description="DOMON" evidence="9">
    <location>
        <begin position="526"/>
        <end position="645"/>
    </location>
</feature>
<keyword evidence="12" id="KW-1185">Reference proteome</keyword>
<dbReference type="InterPro" id="IPR017938">
    <property type="entry name" value="Riboflavin_synthase-like_b-brl"/>
</dbReference>
<keyword evidence="3 7" id="KW-1133">Transmembrane helix</keyword>
<feature type="transmembrane region" description="Helical" evidence="7">
    <location>
        <begin position="929"/>
        <end position="951"/>
    </location>
</feature>
<dbReference type="SUPFAM" id="SSF63380">
    <property type="entry name" value="Riboflavin synthase domain-like"/>
    <property type="match status" value="1"/>
</dbReference>
<feature type="signal peptide" evidence="8">
    <location>
        <begin position="1"/>
        <end position="17"/>
    </location>
</feature>